<reference evidence="1 2" key="1">
    <citation type="submission" date="2024-04" db="EMBL/GenBank/DDBJ databases">
        <title>Genome sequencing and assembly of rice foliar adapted Chryseobacterium endophyticum OsEnb-ALM-A6.</title>
        <authorList>
            <person name="Kumar S."/>
            <person name="Javed M."/>
            <person name="Chouhan V."/>
            <person name="Charishma K."/>
            <person name="Patel A."/>
            <person name="Kumar M."/>
            <person name="Sahu K.P."/>
            <person name="Kumar A."/>
        </authorList>
    </citation>
    <scope>NUCLEOTIDE SEQUENCE [LARGE SCALE GENOMIC DNA]</scope>
    <source>
        <strain evidence="1 2">OsEnb-ALM-A6</strain>
    </source>
</reference>
<gene>
    <name evidence="1" type="ORF">AAFP95_12170</name>
</gene>
<dbReference type="AlphaFoldDB" id="A0AAU6WL27"/>
<accession>A0AAU6WL27</accession>
<keyword evidence="2" id="KW-1185">Reference proteome</keyword>
<organism evidence="1 2">
    <name type="scientific">Chryseobacterium endophyticum</name>
    <dbReference type="NCBI Taxonomy" id="1854762"/>
    <lineage>
        <taxon>Bacteria</taxon>
        <taxon>Pseudomonadati</taxon>
        <taxon>Bacteroidota</taxon>
        <taxon>Flavobacteriia</taxon>
        <taxon>Flavobacteriales</taxon>
        <taxon>Weeksellaceae</taxon>
        <taxon>Chryseobacterium group</taxon>
        <taxon>Chryseobacterium</taxon>
    </lineage>
</organism>
<dbReference type="Proteomes" id="UP001463665">
    <property type="component" value="Chromosome"/>
</dbReference>
<dbReference type="RefSeq" id="WP_345765407.1">
    <property type="nucleotide sequence ID" value="NZ_CP154834.1"/>
</dbReference>
<evidence type="ECO:0000313" key="2">
    <source>
        <dbReference type="Proteomes" id="UP001463665"/>
    </source>
</evidence>
<name>A0AAU6WL27_9FLAO</name>
<evidence type="ECO:0000313" key="1">
    <source>
        <dbReference type="EMBL" id="XAO72642.1"/>
    </source>
</evidence>
<dbReference type="EMBL" id="CP154834">
    <property type="protein sequence ID" value="XAO72642.1"/>
    <property type="molecule type" value="Genomic_DNA"/>
</dbReference>
<proteinExistence type="predicted"/>
<protein>
    <submittedName>
        <fullName evidence="1">Uncharacterized protein</fullName>
    </submittedName>
</protein>
<sequence length="73" mass="8660">MLTSKDNLSEFIKAEIESFYNIKLPECPKQNQLMYTLSRYFLGLYEKKLFVSRLSGEVINYKVSHYLFKIKVA</sequence>